<organism evidence="1 2">
    <name type="scientific">Theobroma cacao</name>
    <name type="common">Cacao</name>
    <name type="synonym">Cocoa</name>
    <dbReference type="NCBI Taxonomy" id="3641"/>
    <lineage>
        <taxon>Eukaryota</taxon>
        <taxon>Viridiplantae</taxon>
        <taxon>Streptophyta</taxon>
        <taxon>Embryophyta</taxon>
        <taxon>Tracheophyta</taxon>
        <taxon>Spermatophyta</taxon>
        <taxon>Magnoliopsida</taxon>
        <taxon>eudicotyledons</taxon>
        <taxon>Gunneridae</taxon>
        <taxon>Pentapetalae</taxon>
        <taxon>rosids</taxon>
        <taxon>malvids</taxon>
        <taxon>Malvales</taxon>
        <taxon>Malvaceae</taxon>
        <taxon>Byttnerioideae</taxon>
        <taxon>Theobroma</taxon>
    </lineage>
</organism>
<evidence type="ECO:0000313" key="2">
    <source>
        <dbReference type="Proteomes" id="UP000026915"/>
    </source>
</evidence>
<protein>
    <submittedName>
        <fullName evidence="1">Uncharacterized protein</fullName>
    </submittedName>
</protein>
<gene>
    <name evidence="1" type="ORF">TCM_032920</name>
</gene>
<reference evidence="1 2" key="1">
    <citation type="journal article" date="2013" name="Genome Biol.">
        <title>The genome sequence of the most widely cultivated cacao type and its use to identify candidate genes regulating pod color.</title>
        <authorList>
            <person name="Motamayor J.C."/>
            <person name="Mockaitis K."/>
            <person name="Schmutz J."/>
            <person name="Haiminen N."/>
            <person name="Iii D.L."/>
            <person name="Cornejo O."/>
            <person name="Findley S.D."/>
            <person name="Zheng P."/>
            <person name="Utro F."/>
            <person name="Royaert S."/>
            <person name="Saski C."/>
            <person name="Jenkins J."/>
            <person name="Podicheti R."/>
            <person name="Zhao M."/>
            <person name="Scheffler B.E."/>
            <person name="Stack J.C."/>
            <person name="Feltus F.A."/>
            <person name="Mustiga G.M."/>
            <person name="Amores F."/>
            <person name="Phillips W."/>
            <person name="Marelli J.P."/>
            <person name="May G.D."/>
            <person name="Shapiro H."/>
            <person name="Ma J."/>
            <person name="Bustamante C.D."/>
            <person name="Schnell R.J."/>
            <person name="Main D."/>
            <person name="Gilbert D."/>
            <person name="Parida L."/>
            <person name="Kuhn D.N."/>
        </authorList>
    </citation>
    <scope>NUCLEOTIDE SEQUENCE [LARGE SCALE GENOMIC DNA]</scope>
    <source>
        <strain evidence="2">cv. Matina 1-6</strain>
    </source>
</reference>
<accession>A0A061FAB1</accession>
<evidence type="ECO:0000313" key="1">
    <source>
        <dbReference type="EMBL" id="EOY13971.1"/>
    </source>
</evidence>
<dbReference type="AlphaFoldDB" id="A0A061FAB1"/>
<dbReference type="Gramene" id="EOY13971">
    <property type="protein sequence ID" value="EOY13971"/>
    <property type="gene ID" value="TCM_032920"/>
</dbReference>
<sequence>MWFMYYIKRKHKILLSKFVFSYMMKIMRSASKSLLYNMIVIEIIDFHALNTRVDPPKAHSMHTKIDSHIINKFGYECKDGV</sequence>
<proteinExistence type="predicted"/>
<keyword evidence="2" id="KW-1185">Reference proteome</keyword>
<dbReference type="HOGENOM" id="CLU_2578706_0_0_1"/>
<name>A0A061FAB1_THECC</name>
<dbReference type="EMBL" id="CM001885">
    <property type="protein sequence ID" value="EOY13971.1"/>
    <property type="molecule type" value="Genomic_DNA"/>
</dbReference>
<dbReference type="Proteomes" id="UP000026915">
    <property type="component" value="Chromosome 7"/>
</dbReference>
<dbReference type="InParanoid" id="A0A061FAB1"/>